<dbReference type="GeneID" id="111492424"/>
<dbReference type="Proteomes" id="UP000504608">
    <property type="component" value="Unplaced"/>
</dbReference>
<dbReference type="RefSeq" id="XP_022997531.1">
    <property type="nucleotide sequence ID" value="XM_023141763.1"/>
</dbReference>
<dbReference type="AlphaFoldDB" id="A0A6J1K7R1"/>
<proteinExistence type="predicted"/>
<dbReference type="OrthoDB" id="657187at2759"/>
<protein>
    <submittedName>
        <fullName evidence="2">Uncharacterized protein LOC111492424</fullName>
    </submittedName>
</protein>
<reference evidence="2" key="1">
    <citation type="submission" date="2025-08" db="UniProtKB">
        <authorList>
            <consortium name="RefSeq"/>
        </authorList>
    </citation>
    <scope>IDENTIFICATION</scope>
    <source>
        <tissue evidence="2">Young leaves</tissue>
    </source>
</reference>
<accession>A0A6J1K7R1</accession>
<sequence>MLPHFHHSPAFARKLKSSFCCFHGFQQDDFLDSPSKSPTKSPCSWFKSTVGEFRGILARCRYLLARIARRRKRYLASVDFTYDSSSYALNFDDDCREDDEFPFRDFTARFPPPIKERAPAAKFAGSEDGISVE</sequence>
<name>A0A6J1K7R1_CUCMA</name>
<evidence type="ECO:0000313" key="1">
    <source>
        <dbReference type="Proteomes" id="UP000504608"/>
    </source>
</evidence>
<evidence type="ECO:0000313" key="2">
    <source>
        <dbReference type="RefSeq" id="XP_022997531.1"/>
    </source>
</evidence>
<gene>
    <name evidence="2" type="primary">LOC111492424</name>
</gene>
<dbReference type="PANTHER" id="PTHR33168">
    <property type="entry name" value="STRESS INDUCED PROTEIN-RELATED"/>
    <property type="match status" value="1"/>
</dbReference>
<keyword evidence="1" id="KW-1185">Reference proteome</keyword>
<dbReference type="KEGG" id="cmax:111492424"/>
<organism evidence="1 2">
    <name type="scientific">Cucurbita maxima</name>
    <name type="common">Pumpkin</name>
    <name type="synonym">Winter squash</name>
    <dbReference type="NCBI Taxonomy" id="3661"/>
    <lineage>
        <taxon>Eukaryota</taxon>
        <taxon>Viridiplantae</taxon>
        <taxon>Streptophyta</taxon>
        <taxon>Embryophyta</taxon>
        <taxon>Tracheophyta</taxon>
        <taxon>Spermatophyta</taxon>
        <taxon>Magnoliopsida</taxon>
        <taxon>eudicotyledons</taxon>
        <taxon>Gunneridae</taxon>
        <taxon>Pentapetalae</taxon>
        <taxon>rosids</taxon>
        <taxon>fabids</taxon>
        <taxon>Cucurbitales</taxon>
        <taxon>Cucurbitaceae</taxon>
        <taxon>Cucurbiteae</taxon>
        <taxon>Cucurbita</taxon>
    </lineage>
</organism>